<dbReference type="Pfam" id="PF07690">
    <property type="entry name" value="MFS_1"/>
    <property type="match status" value="1"/>
</dbReference>
<protein>
    <submittedName>
        <fullName evidence="9">MFS transporter, DHA1 family, inner membrane transport protein</fullName>
    </submittedName>
</protein>
<dbReference type="CDD" id="cd17324">
    <property type="entry name" value="MFS_NepI_like"/>
    <property type="match status" value="1"/>
</dbReference>
<dbReference type="AlphaFoldDB" id="A0A1M5BLE5"/>
<organism evidence="9 10">
    <name type="scientific">Seinonella peptonophila</name>
    <dbReference type="NCBI Taxonomy" id="112248"/>
    <lineage>
        <taxon>Bacteria</taxon>
        <taxon>Bacillati</taxon>
        <taxon>Bacillota</taxon>
        <taxon>Bacilli</taxon>
        <taxon>Bacillales</taxon>
        <taxon>Thermoactinomycetaceae</taxon>
        <taxon>Seinonella</taxon>
    </lineage>
</organism>
<keyword evidence="2" id="KW-0813">Transport</keyword>
<dbReference type="InterPro" id="IPR050189">
    <property type="entry name" value="MFS_Efflux_Transporters"/>
</dbReference>
<evidence type="ECO:0000256" key="6">
    <source>
        <dbReference type="ARBA" id="ARBA00023136"/>
    </source>
</evidence>
<evidence type="ECO:0000259" key="8">
    <source>
        <dbReference type="PROSITE" id="PS50850"/>
    </source>
</evidence>
<dbReference type="GO" id="GO:0005886">
    <property type="term" value="C:plasma membrane"/>
    <property type="evidence" value="ECO:0007669"/>
    <property type="project" value="UniProtKB-SubCell"/>
</dbReference>
<evidence type="ECO:0000256" key="1">
    <source>
        <dbReference type="ARBA" id="ARBA00004651"/>
    </source>
</evidence>
<feature type="transmembrane region" description="Helical" evidence="7">
    <location>
        <begin position="294"/>
        <end position="314"/>
    </location>
</feature>
<evidence type="ECO:0000313" key="9">
    <source>
        <dbReference type="EMBL" id="SHF43308.1"/>
    </source>
</evidence>
<dbReference type="InterPro" id="IPR011701">
    <property type="entry name" value="MFS"/>
</dbReference>
<feature type="transmembrane region" description="Helical" evidence="7">
    <location>
        <begin position="358"/>
        <end position="382"/>
    </location>
</feature>
<evidence type="ECO:0000256" key="3">
    <source>
        <dbReference type="ARBA" id="ARBA00022475"/>
    </source>
</evidence>
<comment type="subcellular location">
    <subcellularLocation>
        <location evidence="1">Cell membrane</location>
        <topology evidence="1">Multi-pass membrane protein</topology>
    </subcellularLocation>
</comment>
<dbReference type="SUPFAM" id="SSF103473">
    <property type="entry name" value="MFS general substrate transporter"/>
    <property type="match status" value="1"/>
</dbReference>
<dbReference type="PANTHER" id="PTHR43124">
    <property type="entry name" value="PURINE EFFLUX PUMP PBUE"/>
    <property type="match status" value="1"/>
</dbReference>
<gene>
    <name evidence="9" type="ORF">SAMN05444392_1266</name>
</gene>
<evidence type="ECO:0000256" key="7">
    <source>
        <dbReference type="SAM" id="Phobius"/>
    </source>
</evidence>
<feature type="transmembrane region" description="Helical" evidence="7">
    <location>
        <begin position="206"/>
        <end position="228"/>
    </location>
</feature>
<keyword evidence="6 7" id="KW-0472">Membrane</keyword>
<dbReference type="STRING" id="112248.SAMN05444392_1266"/>
<accession>A0A1M5BLE5</accession>
<keyword evidence="4 7" id="KW-0812">Transmembrane</keyword>
<feature type="transmembrane region" description="Helical" evidence="7">
    <location>
        <begin position="104"/>
        <end position="122"/>
    </location>
</feature>
<dbReference type="EMBL" id="FQVL01000026">
    <property type="protein sequence ID" value="SHF43308.1"/>
    <property type="molecule type" value="Genomic_DNA"/>
</dbReference>
<feature type="transmembrane region" description="Helical" evidence="7">
    <location>
        <begin position="134"/>
        <end position="159"/>
    </location>
</feature>
<dbReference type="GO" id="GO:0022857">
    <property type="term" value="F:transmembrane transporter activity"/>
    <property type="evidence" value="ECO:0007669"/>
    <property type="project" value="InterPro"/>
</dbReference>
<dbReference type="PROSITE" id="PS50850">
    <property type="entry name" value="MFS"/>
    <property type="match status" value="1"/>
</dbReference>
<feature type="transmembrane region" description="Helical" evidence="7">
    <location>
        <begin position="9"/>
        <end position="32"/>
    </location>
</feature>
<evidence type="ECO:0000256" key="4">
    <source>
        <dbReference type="ARBA" id="ARBA00022692"/>
    </source>
</evidence>
<feature type="transmembrane region" description="Helical" evidence="7">
    <location>
        <begin position="75"/>
        <end position="98"/>
    </location>
</feature>
<keyword evidence="5 7" id="KW-1133">Transmembrane helix</keyword>
<feature type="transmembrane region" description="Helical" evidence="7">
    <location>
        <begin position="165"/>
        <end position="186"/>
    </location>
</feature>
<feature type="transmembrane region" description="Helical" evidence="7">
    <location>
        <begin position="334"/>
        <end position="352"/>
    </location>
</feature>
<feature type="domain" description="Major facilitator superfamily (MFS) profile" evidence="8">
    <location>
        <begin position="9"/>
        <end position="384"/>
    </location>
</feature>
<feature type="transmembrane region" description="Helical" evidence="7">
    <location>
        <begin position="268"/>
        <end position="288"/>
    </location>
</feature>
<dbReference type="OrthoDB" id="9788453at2"/>
<name>A0A1M5BLE5_9BACL</name>
<sequence>MEKTRFPLALYILTFSVFAIGTTEFIIMGLLPEISQDLHISIATAGTLVSGYALTIAFGGPIISVLTSSISKKTLLLLLMIIFILGNVVSALSETYWVLMLSRIITALCHGVFFGVSSVMAANMVSSDKQGSAIALVFAGVTIANVVGVPLGTFIGQLFGWQSAFWSIVILGVLAFILIFIQVPTVKKQPNGNPFSQIPVLYRPKVLSTLLMSVLFATGISMLFAYLSTILQDISKFSPGWTSFLLALVGIGSAIGIIWGGKAADKNLIRSSTFFLLALAAVMILFSFADQNQITTIITVFLFGLMAFSVAPAVQSRIVQVAPEAPELASSMNVSAINLGNALGPFIGGFVIKSSYGLHAVSWVGAIVILLTVVVVLFNGFLDRNMIMKKA</sequence>
<dbReference type="InterPro" id="IPR036259">
    <property type="entry name" value="MFS_trans_sf"/>
</dbReference>
<evidence type="ECO:0000256" key="5">
    <source>
        <dbReference type="ARBA" id="ARBA00022989"/>
    </source>
</evidence>
<dbReference type="RefSeq" id="WP_073158683.1">
    <property type="nucleotide sequence ID" value="NZ_FQVL01000026.1"/>
</dbReference>
<reference evidence="9 10" key="1">
    <citation type="submission" date="2016-11" db="EMBL/GenBank/DDBJ databases">
        <authorList>
            <person name="Jaros S."/>
            <person name="Januszkiewicz K."/>
            <person name="Wedrychowicz H."/>
        </authorList>
    </citation>
    <scope>NUCLEOTIDE SEQUENCE [LARGE SCALE GENOMIC DNA]</scope>
    <source>
        <strain evidence="9 10">DSM 44666</strain>
    </source>
</reference>
<feature type="transmembrane region" description="Helical" evidence="7">
    <location>
        <begin position="38"/>
        <end position="63"/>
    </location>
</feature>
<dbReference type="Proteomes" id="UP000184476">
    <property type="component" value="Unassembled WGS sequence"/>
</dbReference>
<evidence type="ECO:0000313" key="10">
    <source>
        <dbReference type="Proteomes" id="UP000184476"/>
    </source>
</evidence>
<dbReference type="Gene3D" id="1.20.1250.20">
    <property type="entry name" value="MFS general substrate transporter like domains"/>
    <property type="match status" value="2"/>
</dbReference>
<dbReference type="InterPro" id="IPR020846">
    <property type="entry name" value="MFS_dom"/>
</dbReference>
<keyword evidence="3" id="KW-1003">Cell membrane</keyword>
<keyword evidence="10" id="KW-1185">Reference proteome</keyword>
<feature type="transmembrane region" description="Helical" evidence="7">
    <location>
        <begin position="240"/>
        <end position="261"/>
    </location>
</feature>
<dbReference type="PANTHER" id="PTHR43124:SF8">
    <property type="entry name" value="INNER MEMBRANE TRANSPORT PROTEIN YDHP"/>
    <property type="match status" value="1"/>
</dbReference>
<proteinExistence type="predicted"/>
<evidence type="ECO:0000256" key="2">
    <source>
        <dbReference type="ARBA" id="ARBA00022448"/>
    </source>
</evidence>